<evidence type="ECO:0000313" key="2">
    <source>
        <dbReference type="EMBL" id="KAE8379017.1"/>
    </source>
</evidence>
<accession>A0A5N7BBH1</accession>
<dbReference type="PANTHER" id="PTHR37017:SF11">
    <property type="entry name" value="ESTERASE_LIPASE_THIOESTERASE DOMAIN-CONTAINING PROTEIN"/>
    <property type="match status" value="1"/>
</dbReference>
<evidence type="ECO:0000259" key="1">
    <source>
        <dbReference type="Pfam" id="PF12697"/>
    </source>
</evidence>
<evidence type="ECO:0000313" key="3">
    <source>
        <dbReference type="Proteomes" id="UP000326198"/>
    </source>
</evidence>
<keyword evidence="3" id="KW-1185">Reference proteome</keyword>
<dbReference type="GO" id="GO:0016787">
    <property type="term" value="F:hydrolase activity"/>
    <property type="evidence" value="ECO:0007669"/>
    <property type="project" value="UniProtKB-KW"/>
</dbReference>
<feature type="domain" description="AB hydrolase-1" evidence="1">
    <location>
        <begin position="11"/>
        <end position="233"/>
    </location>
</feature>
<dbReference type="InterPro" id="IPR052897">
    <property type="entry name" value="Sec-Metab_Biosynth_Hydrolase"/>
</dbReference>
<gene>
    <name evidence="2" type="ORF">BDV26DRAFT_260427</name>
</gene>
<reference evidence="2 3" key="1">
    <citation type="submission" date="2019-04" db="EMBL/GenBank/DDBJ databases">
        <title>Friends and foes A comparative genomics studyof 23 Aspergillus species from section Flavi.</title>
        <authorList>
            <consortium name="DOE Joint Genome Institute"/>
            <person name="Kjaerbolling I."/>
            <person name="Vesth T."/>
            <person name="Frisvad J.C."/>
            <person name="Nybo J.L."/>
            <person name="Theobald S."/>
            <person name="Kildgaard S."/>
            <person name="Isbrandt T."/>
            <person name="Kuo A."/>
            <person name="Sato A."/>
            <person name="Lyhne E.K."/>
            <person name="Kogle M.E."/>
            <person name="Wiebenga A."/>
            <person name="Kun R.S."/>
            <person name="Lubbers R.J."/>
            <person name="Makela M.R."/>
            <person name="Barry K."/>
            <person name="Chovatia M."/>
            <person name="Clum A."/>
            <person name="Daum C."/>
            <person name="Haridas S."/>
            <person name="He G."/>
            <person name="LaButti K."/>
            <person name="Lipzen A."/>
            <person name="Mondo S."/>
            <person name="Riley R."/>
            <person name="Salamov A."/>
            <person name="Simmons B.A."/>
            <person name="Magnuson J.K."/>
            <person name="Henrissat B."/>
            <person name="Mortensen U.H."/>
            <person name="Larsen T.O."/>
            <person name="Devries R.P."/>
            <person name="Grigoriev I.V."/>
            <person name="Machida M."/>
            <person name="Baker S.E."/>
            <person name="Andersen M.R."/>
        </authorList>
    </citation>
    <scope>NUCLEOTIDE SEQUENCE [LARGE SCALE GENOMIC DNA]</scope>
    <source>
        <strain evidence="2 3">IBT 29228</strain>
    </source>
</reference>
<dbReference type="EMBL" id="ML736200">
    <property type="protein sequence ID" value="KAE8379017.1"/>
    <property type="molecule type" value="Genomic_DNA"/>
</dbReference>
<name>A0A5N7BBH1_9EURO</name>
<dbReference type="Pfam" id="PF12697">
    <property type="entry name" value="Abhydrolase_6"/>
    <property type="match status" value="1"/>
</dbReference>
<sequence>MSTASRRPTFLIIHGSWHHPELYGAFCKAIENCGADVICPRLPTANGECPPTTSIEDDVTLIRATAQSLLQEGKEVYAVMHSYGGMVGTDALAGLGIQRLIYLAAFVPFRGKSLVGMFGGSLAPFISCDDEQGVLWVPDAASVFYQDLPNDEAAFWAERLVVQPKSAQFNPISHEAYRGTPATYIVCEDDRAIPPSMQEMMISNVQNAGVSMDVVRIPASHSPFLSMPESTAKLVVKLAAPGSPDRSR</sequence>
<dbReference type="PANTHER" id="PTHR37017">
    <property type="entry name" value="AB HYDROLASE-1 DOMAIN-CONTAINING PROTEIN-RELATED"/>
    <property type="match status" value="1"/>
</dbReference>
<dbReference type="InterPro" id="IPR029058">
    <property type="entry name" value="AB_hydrolase_fold"/>
</dbReference>
<keyword evidence="2" id="KW-0378">Hydrolase</keyword>
<protein>
    <submittedName>
        <fullName evidence="2">Alpha/beta hydrolase fold-1</fullName>
    </submittedName>
</protein>
<organism evidence="2 3">
    <name type="scientific">Aspergillus bertholletiae</name>
    <dbReference type="NCBI Taxonomy" id="1226010"/>
    <lineage>
        <taxon>Eukaryota</taxon>
        <taxon>Fungi</taxon>
        <taxon>Dikarya</taxon>
        <taxon>Ascomycota</taxon>
        <taxon>Pezizomycotina</taxon>
        <taxon>Eurotiomycetes</taxon>
        <taxon>Eurotiomycetidae</taxon>
        <taxon>Eurotiales</taxon>
        <taxon>Aspergillaceae</taxon>
        <taxon>Aspergillus</taxon>
        <taxon>Aspergillus subgen. Circumdati</taxon>
    </lineage>
</organism>
<dbReference type="SUPFAM" id="SSF53474">
    <property type="entry name" value="alpha/beta-Hydrolases"/>
    <property type="match status" value="1"/>
</dbReference>
<dbReference type="InterPro" id="IPR000073">
    <property type="entry name" value="AB_hydrolase_1"/>
</dbReference>
<dbReference type="AlphaFoldDB" id="A0A5N7BBH1"/>
<proteinExistence type="predicted"/>
<dbReference type="Proteomes" id="UP000326198">
    <property type="component" value="Unassembled WGS sequence"/>
</dbReference>
<dbReference type="Gene3D" id="3.40.50.1820">
    <property type="entry name" value="alpha/beta hydrolase"/>
    <property type="match status" value="1"/>
</dbReference>
<dbReference type="OrthoDB" id="1263307at2759"/>